<dbReference type="GO" id="GO:0005886">
    <property type="term" value="C:plasma membrane"/>
    <property type="evidence" value="ECO:0007669"/>
    <property type="project" value="UniProtKB-SubCell"/>
</dbReference>
<dbReference type="PANTHER" id="PTHR30287">
    <property type="entry name" value="MEMBRANE COMPONENT OF PREDICTED ABC SUPERFAMILY METABOLITE UPTAKE TRANSPORTER"/>
    <property type="match status" value="1"/>
</dbReference>
<keyword evidence="9" id="KW-1185">Reference proteome</keyword>
<comment type="subcellular location">
    <subcellularLocation>
        <location evidence="1">Cell membrane</location>
        <topology evidence="1">Multi-pass membrane protein</topology>
    </subcellularLocation>
</comment>
<feature type="transmembrane region" description="Helical" evidence="6">
    <location>
        <begin position="724"/>
        <end position="748"/>
    </location>
</feature>
<feature type="transmembrane region" description="Helical" evidence="6">
    <location>
        <begin position="814"/>
        <end position="834"/>
    </location>
</feature>
<dbReference type="AlphaFoldDB" id="A0A505D842"/>
<gene>
    <name evidence="8" type="ORF">FGD71_019605</name>
</gene>
<feature type="domain" description="ABC3 transporter permease C-terminal" evidence="7">
    <location>
        <begin position="729"/>
        <end position="840"/>
    </location>
</feature>
<dbReference type="PROSITE" id="PS51257">
    <property type="entry name" value="PROKAR_LIPOPROTEIN"/>
    <property type="match status" value="1"/>
</dbReference>
<organism evidence="8 9">
    <name type="scientific">Streptomyces sporangiiformans</name>
    <dbReference type="NCBI Taxonomy" id="2315329"/>
    <lineage>
        <taxon>Bacteria</taxon>
        <taxon>Bacillati</taxon>
        <taxon>Actinomycetota</taxon>
        <taxon>Actinomycetes</taxon>
        <taxon>Kitasatosporales</taxon>
        <taxon>Streptomycetaceae</taxon>
        <taxon>Streptomyces</taxon>
    </lineage>
</organism>
<evidence type="ECO:0000313" key="9">
    <source>
        <dbReference type="Proteomes" id="UP000317378"/>
    </source>
</evidence>
<evidence type="ECO:0000256" key="3">
    <source>
        <dbReference type="ARBA" id="ARBA00022692"/>
    </source>
</evidence>
<evidence type="ECO:0000256" key="6">
    <source>
        <dbReference type="SAM" id="Phobius"/>
    </source>
</evidence>
<accession>A0A505D842</accession>
<comment type="caution">
    <text evidence="8">The sequence shown here is derived from an EMBL/GenBank/DDBJ whole genome shotgun (WGS) entry which is preliminary data.</text>
</comment>
<feature type="transmembrane region" description="Helical" evidence="6">
    <location>
        <begin position="258"/>
        <end position="283"/>
    </location>
</feature>
<reference evidence="8 9" key="1">
    <citation type="submission" date="2019-06" db="EMBL/GenBank/DDBJ databases">
        <title>Streptomyces sporangiiformans sp. nov., a novel actinomycete isolated from soil in Mount Song.</title>
        <authorList>
            <person name="Han L."/>
        </authorList>
    </citation>
    <scope>NUCLEOTIDE SEQUENCE [LARGE SCALE GENOMIC DNA]</scope>
    <source>
        <strain evidence="8 9">NEAU-SSA 1</strain>
    </source>
</reference>
<keyword evidence="2" id="KW-1003">Cell membrane</keyword>
<feature type="transmembrane region" description="Helical" evidence="6">
    <location>
        <begin position="16"/>
        <end position="37"/>
    </location>
</feature>
<evidence type="ECO:0000256" key="2">
    <source>
        <dbReference type="ARBA" id="ARBA00022475"/>
    </source>
</evidence>
<dbReference type="InterPro" id="IPR038766">
    <property type="entry name" value="Membrane_comp_ABC_pdt"/>
</dbReference>
<feature type="transmembrane region" description="Helical" evidence="6">
    <location>
        <begin position="485"/>
        <end position="505"/>
    </location>
</feature>
<feature type="transmembrane region" description="Helical" evidence="6">
    <location>
        <begin position="428"/>
        <end position="451"/>
    </location>
</feature>
<dbReference type="Proteomes" id="UP000317378">
    <property type="component" value="Unassembled WGS sequence"/>
</dbReference>
<proteinExistence type="predicted"/>
<feature type="domain" description="ABC3 transporter permease C-terminal" evidence="7">
    <location>
        <begin position="264"/>
        <end position="383"/>
    </location>
</feature>
<dbReference type="EMBL" id="VCHX02000133">
    <property type="protein sequence ID" value="TPQ20633.1"/>
    <property type="molecule type" value="Genomic_DNA"/>
</dbReference>
<dbReference type="OrthoDB" id="3223244at2"/>
<evidence type="ECO:0000256" key="4">
    <source>
        <dbReference type="ARBA" id="ARBA00022989"/>
    </source>
</evidence>
<dbReference type="RefSeq" id="WP_119101764.1">
    <property type="nucleotide sequence ID" value="NZ_QXMJ01000133.1"/>
</dbReference>
<feature type="transmembrane region" description="Helical" evidence="6">
    <location>
        <begin position="401"/>
        <end position="422"/>
    </location>
</feature>
<name>A0A505D842_9ACTN</name>
<keyword evidence="5 6" id="KW-0472">Membrane</keyword>
<dbReference type="Pfam" id="PF02687">
    <property type="entry name" value="FtsX"/>
    <property type="match status" value="2"/>
</dbReference>
<evidence type="ECO:0000259" key="7">
    <source>
        <dbReference type="Pfam" id="PF02687"/>
    </source>
</evidence>
<keyword evidence="3 6" id="KW-0812">Transmembrane</keyword>
<feature type="transmembrane region" description="Helical" evidence="6">
    <location>
        <begin position="356"/>
        <end position="380"/>
    </location>
</feature>
<sequence>MIGLALRSLKFHKGGFVASFIALFFGATIVIACGGLLETGVRGLAEPQRLRTAPIVLTGDQGYPESNKVFRERVRLDSADVSKAAAVSGVQAAVPDVSIPAMVAPADGKGGVKGGVTATGHGWDSARLGSYRLVQGSAPGAAGQVALDSRLAARAGAKAGDRVTLGLRGTMATYRVSGLVSGPGAAETLFLADSDAARHAPQRDKVDSIGILTRPGTDTGQVRAALADAFAGAPVSVLTGDERGRAEFPAVVTDGKNLVSLSAVFGGMSIMVTVFVVASTLGLSLQQRQRQMALLRAIGSTPGQVRRMVLAETFTIAVFATALACVPGPRLGHWLLGRFVDAGVVPDVMIHRSGGVPMIVGAGAGLLTALGAAWIAARAAARTRPTEALAEASLQRGRLNWIRLLFAVLCLAGGTTLAIVTMNVDGTIAGSTATPAAMLWTAGFGLLGPTLSRLMTALLRWPLRAVTGFSGQLAILNAKARANRLAGAVMPVMLATGLATALIYLQTTQNQGAQQAFEDNLRADLVLTSAAGGMPTSVADDIGKEPGVAAASAYVPSAGFMEPSKAEMEAYDGKGRRPKGDRVQITGVSAAGIERTTAIRAVSGSLADLRGDTVALPESSAQGHRIGERIPMRMGDGTVVEPRLVATVGDQRGYGAALMPASVVAAHTTDGMVPQILVAADSGADTAGLAAELTGSGAPLPGLRAADRAVLVTASAEQNDTQTWVAYLLVSMVVGYAVIALVNSLVMATGERRREFTLQRLVGATRGQVMRMMTVEALLTALAGLALGMLVAVLTLVPLSQAVLARALPAGPPSILLAVLVSALVLTVGTTLLTTQVALRTRPSAAIGSRE</sequence>
<feature type="transmembrane region" description="Helical" evidence="6">
    <location>
        <begin position="314"/>
        <end position="336"/>
    </location>
</feature>
<dbReference type="PANTHER" id="PTHR30287:SF1">
    <property type="entry name" value="INNER MEMBRANE PROTEIN"/>
    <property type="match status" value="1"/>
</dbReference>
<dbReference type="InterPro" id="IPR003838">
    <property type="entry name" value="ABC3_permease_C"/>
</dbReference>
<protein>
    <submittedName>
        <fullName evidence="8">FtsX-like permease family protein</fullName>
    </submittedName>
</protein>
<evidence type="ECO:0000313" key="8">
    <source>
        <dbReference type="EMBL" id="TPQ20633.1"/>
    </source>
</evidence>
<keyword evidence="4 6" id="KW-1133">Transmembrane helix</keyword>
<evidence type="ECO:0000256" key="1">
    <source>
        <dbReference type="ARBA" id="ARBA00004651"/>
    </source>
</evidence>
<feature type="transmembrane region" description="Helical" evidence="6">
    <location>
        <begin position="769"/>
        <end position="794"/>
    </location>
</feature>
<evidence type="ECO:0000256" key="5">
    <source>
        <dbReference type="ARBA" id="ARBA00023136"/>
    </source>
</evidence>